<keyword evidence="1" id="KW-0812">Transmembrane</keyword>
<dbReference type="NCBIfam" id="TIGR03236">
    <property type="entry name" value="dnd_assoc_1"/>
    <property type="match status" value="1"/>
</dbReference>
<keyword evidence="1" id="KW-0472">Membrane</keyword>
<keyword evidence="1" id="KW-1133">Transmembrane helix</keyword>
<organism evidence="2 3">
    <name type="scientific">Texcoconibacillus texcoconensis</name>
    <dbReference type="NCBI Taxonomy" id="1095777"/>
    <lineage>
        <taxon>Bacteria</taxon>
        <taxon>Bacillati</taxon>
        <taxon>Bacillota</taxon>
        <taxon>Bacilli</taxon>
        <taxon>Bacillales</taxon>
        <taxon>Bacillaceae</taxon>
        <taxon>Texcoconibacillus</taxon>
    </lineage>
</organism>
<dbReference type="InterPro" id="IPR017645">
    <property type="entry name" value="Dnd_assoc_1"/>
</dbReference>
<feature type="transmembrane region" description="Helical" evidence="1">
    <location>
        <begin position="211"/>
        <end position="229"/>
    </location>
</feature>
<dbReference type="RefSeq" id="WP_184662914.1">
    <property type="nucleotide sequence ID" value="NZ_JACHHB010000002.1"/>
</dbReference>
<proteinExistence type="predicted"/>
<reference evidence="2 3" key="1">
    <citation type="submission" date="2020-08" db="EMBL/GenBank/DDBJ databases">
        <title>Genomic Encyclopedia of Type Strains, Phase IV (KMG-IV): sequencing the most valuable type-strain genomes for metagenomic binning, comparative biology and taxonomic classification.</title>
        <authorList>
            <person name="Goeker M."/>
        </authorList>
    </citation>
    <scope>NUCLEOTIDE SEQUENCE [LARGE SCALE GENOMIC DNA]</scope>
    <source>
        <strain evidence="2 3">DSM 24696</strain>
    </source>
</reference>
<name>A0A840QM65_9BACI</name>
<gene>
    <name evidence="2" type="ORF">HNQ41_000587</name>
</gene>
<dbReference type="EMBL" id="JACHHB010000002">
    <property type="protein sequence ID" value="MBB5172443.1"/>
    <property type="molecule type" value="Genomic_DNA"/>
</dbReference>
<accession>A0A840QM65</accession>
<dbReference type="AlphaFoldDB" id="A0A840QM65"/>
<evidence type="ECO:0000313" key="3">
    <source>
        <dbReference type="Proteomes" id="UP000551878"/>
    </source>
</evidence>
<protein>
    <submittedName>
        <fullName evidence="2">DNA phosphorothioation-dependent restriction protein DptG</fullName>
    </submittedName>
</protein>
<evidence type="ECO:0000313" key="2">
    <source>
        <dbReference type="EMBL" id="MBB5172443.1"/>
    </source>
</evidence>
<sequence length="472" mass="55773">MSREVRLNIESLKKEYKVSLDLDKQVRLTHSSGSTKSKLRLLPYSTSTKGNELKDDQAIVGNLVRNISDLNYKEFKKEELFENVKENVISDQKEKLVDIIKEFFFDDNGQLVLSHPMFFKYLNQAGNNEKKVAEFLAGVLVDENIQDKVLESFEKKPKQVLLALLYDSMPDLMASNKSNKSNYFCMNSHIKNLFTEDLLFLLEDENLLVRYFYMMIIYYYFFYTTQIVLDLDRMFDNKTEAIYPVYFNVNWEKRSSSRDSYKQGWKMIQSKLPKLFSHINCINMINHVENDTYKQLNYDRLKEVVGKLSSKDHLDLANEFENWKNEYENCLNDVNWEAKKPVPQNADENVVLKEVRSLFHSINYQFQHSGRKKASVQYYDGIFALAKEHFLKQSGPLGYTLNLTQEYLILLTKLCIKDREKILLKELFQQLELRGVYFDRTSKKHVIELYERLNILEKKSDSGDAQYVKYVL</sequence>
<keyword evidence="3" id="KW-1185">Reference proteome</keyword>
<comment type="caution">
    <text evidence="2">The sequence shown here is derived from an EMBL/GenBank/DDBJ whole genome shotgun (WGS) entry which is preliminary data.</text>
</comment>
<dbReference type="Proteomes" id="UP000551878">
    <property type="component" value="Unassembled WGS sequence"/>
</dbReference>
<evidence type="ECO:0000256" key="1">
    <source>
        <dbReference type="SAM" id="Phobius"/>
    </source>
</evidence>